<comment type="caution">
    <text evidence="2">The sequence shown here is derived from an EMBL/GenBank/DDBJ whole genome shotgun (WGS) entry which is preliminary data.</text>
</comment>
<evidence type="ECO:0000313" key="3">
    <source>
        <dbReference type="Proteomes" id="UP000318717"/>
    </source>
</evidence>
<evidence type="ECO:0000313" key="2">
    <source>
        <dbReference type="EMBL" id="GEA49678.1"/>
    </source>
</evidence>
<keyword evidence="1" id="KW-0732">Signal</keyword>
<name>A0A4Y3HRK7_9VIBR</name>
<feature type="chain" id="PRO_5021491261" evidence="1">
    <location>
        <begin position="21"/>
        <end position="136"/>
    </location>
</feature>
<reference evidence="2 3" key="1">
    <citation type="submission" date="2019-06" db="EMBL/GenBank/DDBJ databases">
        <title>Whole genome shotgun sequence of Vibrio inusitatus NBRC 102082.</title>
        <authorList>
            <person name="Hosoyama A."/>
            <person name="Uohara A."/>
            <person name="Ohji S."/>
            <person name="Ichikawa N."/>
        </authorList>
    </citation>
    <scope>NUCLEOTIDE SEQUENCE [LARGE SCALE GENOMIC DNA]</scope>
    <source>
        <strain evidence="2 3">NBRC 102082</strain>
    </source>
</reference>
<evidence type="ECO:0000256" key="1">
    <source>
        <dbReference type="SAM" id="SignalP"/>
    </source>
</evidence>
<dbReference type="RefSeq" id="WP_141344030.1">
    <property type="nucleotide sequence ID" value="NZ_BJLF01000002.1"/>
</dbReference>
<gene>
    <name evidence="2" type="ORF">VIN01S_04820</name>
</gene>
<keyword evidence="3" id="KW-1185">Reference proteome</keyword>
<dbReference type="AlphaFoldDB" id="A0A4Y3HRK7"/>
<proteinExistence type="predicted"/>
<accession>A0A4Y3HRK7</accession>
<sequence length="136" mass="14943">MKKLLIGVAITVSISASVSAQVPDHAAKAEFCTSFSELARDAMRARQDGKPMSQALKPMLADNANALNELDALAAETPEAAEFAHLAADLMRRMRDYTVEVYAEAYRKPVGYSDNLKAQYVNDFENAVFSECITDY</sequence>
<protein>
    <submittedName>
        <fullName evidence="2">Uncharacterized protein</fullName>
    </submittedName>
</protein>
<dbReference type="EMBL" id="BJLF01000002">
    <property type="protein sequence ID" value="GEA49678.1"/>
    <property type="molecule type" value="Genomic_DNA"/>
</dbReference>
<dbReference type="Proteomes" id="UP000318717">
    <property type="component" value="Unassembled WGS sequence"/>
</dbReference>
<feature type="signal peptide" evidence="1">
    <location>
        <begin position="1"/>
        <end position="20"/>
    </location>
</feature>
<organism evidence="2 3">
    <name type="scientific">Vibrio inusitatus NBRC 102082</name>
    <dbReference type="NCBI Taxonomy" id="1219070"/>
    <lineage>
        <taxon>Bacteria</taxon>
        <taxon>Pseudomonadati</taxon>
        <taxon>Pseudomonadota</taxon>
        <taxon>Gammaproteobacteria</taxon>
        <taxon>Vibrionales</taxon>
        <taxon>Vibrionaceae</taxon>
        <taxon>Vibrio</taxon>
    </lineage>
</organism>